<feature type="compositionally biased region" description="Basic and acidic residues" evidence="1">
    <location>
        <begin position="108"/>
        <end position="126"/>
    </location>
</feature>
<feature type="compositionally biased region" description="Polar residues" evidence="1">
    <location>
        <begin position="78"/>
        <end position="89"/>
    </location>
</feature>
<sequence>MAPASWMGRDPSPPPIPPGTRTPSSTAPEDGRLTSLPLLLAAATSSHLLPSPRSSSHLRLKKTTTRTPDCHGKHEPLLTSSPRNPQLSSLAKHRLKAPTFPQRTAQKRRNEHDLIQEAARHAEKLRQAASPELIRSRSSHKPLLPELSRTNSSPPTTSNPPMHPRRPPHPKPPAQAAAASTPREHGNPPRSSGDLRPRRQRGVTQGPEHRASSHSPPAAESGGATARRELQEAREETAGLELTANPRVARPPWLDRGGEWSGVAVYVGAAGPTWDPLIVNAGPTWDPRIVQVGPTWDPRIVQAGPTWDPLIVHAGPT</sequence>
<gene>
    <name evidence="2" type="ORF">HU200_061029</name>
</gene>
<evidence type="ECO:0000313" key="3">
    <source>
        <dbReference type="Proteomes" id="UP000636709"/>
    </source>
</evidence>
<feature type="region of interest" description="Disordered" evidence="1">
    <location>
        <begin position="1"/>
        <end position="240"/>
    </location>
</feature>
<feature type="compositionally biased region" description="Basic and acidic residues" evidence="1">
    <location>
        <begin position="226"/>
        <end position="237"/>
    </location>
</feature>
<reference evidence="2" key="1">
    <citation type="submission" date="2020-07" db="EMBL/GenBank/DDBJ databases">
        <title>Genome sequence and genetic diversity analysis of an under-domesticated orphan crop, white fonio (Digitaria exilis).</title>
        <authorList>
            <person name="Bennetzen J.L."/>
            <person name="Chen S."/>
            <person name="Ma X."/>
            <person name="Wang X."/>
            <person name="Yssel A.E.J."/>
            <person name="Chaluvadi S.R."/>
            <person name="Johnson M."/>
            <person name="Gangashetty P."/>
            <person name="Hamidou F."/>
            <person name="Sanogo M.D."/>
            <person name="Zwaenepoel A."/>
            <person name="Wallace J."/>
            <person name="Van De Peer Y."/>
            <person name="Van Deynze A."/>
        </authorList>
    </citation>
    <scope>NUCLEOTIDE SEQUENCE</scope>
    <source>
        <tissue evidence="2">Leaves</tissue>
    </source>
</reference>
<evidence type="ECO:0000313" key="2">
    <source>
        <dbReference type="EMBL" id="KAF8655706.1"/>
    </source>
</evidence>
<comment type="caution">
    <text evidence="2">The sequence shown here is derived from an EMBL/GenBank/DDBJ whole genome shotgun (WGS) entry which is preliminary data.</text>
</comment>
<keyword evidence="3" id="KW-1185">Reference proteome</keyword>
<evidence type="ECO:0000256" key="1">
    <source>
        <dbReference type="SAM" id="MobiDB-lite"/>
    </source>
</evidence>
<protein>
    <submittedName>
        <fullName evidence="2">Uncharacterized protein</fullName>
    </submittedName>
</protein>
<accession>A0A835AIA0</accession>
<feature type="compositionally biased region" description="Low complexity" evidence="1">
    <location>
        <begin position="33"/>
        <end position="55"/>
    </location>
</feature>
<dbReference type="AlphaFoldDB" id="A0A835AIA0"/>
<dbReference type="Proteomes" id="UP000636709">
    <property type="component" value="Unassembled WGS sequence"/>
</dbReference>
<proteinExistence type="predicted"/>
<dbReference type="EMBL" id="JACEFO010002583">
    <property type="protein sequence ID" value="KAF8655706.1"/>
    <property type="molecule type" value="Genomic_DNA"/>
</dbReference>
<organism evidence="2 3">
    <name type="scientific">Digitaria exilis</name>
    <dbReference type="NCBI Taxonomy" id="1010633"/>
    <lineage>
        <taxon>Eukaryota</taxon>
        <taxon>Viridiplantae</taxon>
        <taxon>Streptophyta</taxon>
        <taxon>Embryophyta</taxon>
        <taxon>Tracheophyta</taxon>
        <taxon>Spermatophyta</taxon>
        <taxon>Magnoliopsida</taxon>
        <taxon>Liliopsida</taxon>
        <taxon>Poales</taxon>
        <taxon>Poaceae</taxon>
        <taxon>PACMAD clade</taxon>
        <taxon>Panicoideae</taxon>
        <taxon>Panicodae</taxon>
        <taxon>Paniceae</taxon>
        <taxon>Anthephorinae</taxon>
        <taxon>Digitaria</taxon>
    </lineage>
</organism>
<feature type="compositionally biased region" description="Basic and acidic residues" evidence="1">
    <location>
        <begin position="182"/>
        <end position="197"/>
    </location>
</feature>
<name>A0A835AIA0_9POAL</name>
<feature type="compositionally biased region" description="Pro residues" evidence="1">
    <location>
        <begin position="11"/>
        <end position="20"/>
    </location>
</feature>